<name>A0ABW3BGP1_9ACTN</name>
<organism evidence="14 15">
    <name type="scientific">Streptomonospora algeriensis</name>
    <dbReference type="NCBI Taxonomy" id="995084"/>
    <lineage>
        <taxon>Bacteria</taxon>
        <taxon>Bacillati</taxon>
        <taxon>Actinomycetota</taxon>
        <taxon>Actinomycetes</taxon>
        <taxon>Streptosporangiales</taxon>
        <taxon>Nocardiopsidaceae</taxon>
        <taxon>Streptomonospora</taxon>
    </lineage>
</organism>
<evidence type="ECO:0000256" key="5">
    <source>
        <dbReference type="ARBA" id="ARBA00022692"/>
    </source>
</evidence>
<dbReference type="Pfam" id="PF02518">
    <property type="entry name" value="HATPase_c"/>
    <property type="match status" value="1"/>
</dbReference>
<dbReference type="Gene3D" id="1.20.1640.10">
    <property type="entry name" value="Multidrug efflux transporter AcrB transmembrane domain"/>
    <property type="match status" value="2"/>
</dbReference>
<evidence type="ECO:0000256" key="4">
    <source>
        <dbReference type="ARBA" id="ARBA00022475"/>
    </source>
</evidence>
<feature type="transmembrane region" description="Helical" evidence="11">
    <location>
        <begin position="744"/>
        <end position="765"/>
    </location>
</feature>
<comment type="subcellular location">
    <subcellularLocation>
        <location evidence="2">Cell membrane</location>
        <topology evidence="2">Multi-pass membrane protein</topology>
    </subcellularLocation>
</comment>
<evidence type="ECO:0000256" key="2">
    <source>
        <dbReference type="ARBA" id="ARBA00004651"/>
    </source>
</evidence>
<dbReference type="InterPro" id="IPR004358">
    <property type="entry name" value="Sig_transdc_His_kin-like_C"/>
</dbReference>
<feature type="transmembrane region" description="Helical" evidence="11">
    <location>
        <begin position="422"/>
        <end position="442"/>
    </location>
</feature>
<dbReference type="InterPro" id="IPR000731">
    <property type="entry name" value="SSD"/>
</dbReference>
<dbReference type="PANTHER" id="PTHR33406:SF13">
    <property type="entry name" value="MEMBRANE PROTEIN YDFJ"/>
    <property type="match status" value="1"/>
</dbReference>
<feature type="transmembrane region" description="Helical" evidence="11">
    <location>
        <begin position="805"/>
        <end position="825"/>
    </location>
</feature>
<dbReference type="Gene3D" id="3.30.565.10">
    <property type="entry name" value="Histidine kinase-like ATPase, C-terminal domain"/>
    <property type="match status" value="1"/>
</dbReference>
<dbReference type="InterPro" id="IPR003594">
    <property type="entry name" value="HATPase_dom"/>
</dbReference>
<feature type="transmembrane region" description="Helical" evidence="11">
    <location>
        <begin position="523"/>
        <end position="547"/>
    </location>
</feature>
<feature type="transmembrane region" description="Helical" evidence="11">
    <location>
        <begin position="448"/>
        <end position="468"/>
    </location>
</feature>
<proteinExistence type="predicted"/>
<feature type="region of interest" description="Disordered" evidence="10">
    <location>
        <begin position="69"/>
        <end position="143"/>
    </location>
</feature>
<protein>
    <recommendedName>
        <fullName evidence="3">histidine kinase</fullName>
        <ecNumber evidence="3">2.7.13.3</ecNumber>
    </recommendedName>
</protein>
<keyword evidence="8" id="KW-0902">Two-component regulatory system</keyword>
<evidence type="ECO:0000256" key="3">
    <source>
        <dbReference type="ARBA" id="ARBA00012438"/>
    </source>
</evidence>
<dbReference type="InterPro" id="IPR004869">
    <property type="entry name" value="MMPL_dom"/>
</dbReference>
<keyword evidence="6" id="KW-0808">Transferase</keyword>
<feature type="transmembrane region" description="Helical" evidence="11">
    <location>
        <begin position="586"/>
        <end position="603"/>
    </location>
</feature>
<feature type="transmembrane region" description="Helical" evidence="11">
    <location>
        <begin position="886"/>
        <end position="910"/>
    </location>
</feature>
<evidence type="ECO:0000259" key="12">
    <source>
        <dbReference type="PROSITE" id="PS50109"/>
    </source>
</evidence>
<feature type="non-terminal residue" evidence="14">
    <location>
        <position position="1"/>
    </location>
</feature>
<dbReference type="PROSITE" id="PS50109">
    <property type="entry name" value="HIS_KIN"/>
    <property type="match status" value="1"/>
</dbReference>
<accession>A0ABW3BGP1</accession>
<feature type="domain" description="Histidine kinase" evidence="12">
    <location>
        <begin position="1"/>
        <end position="69"/>
    </location>
</feature>
<feature type="region of interest" description="Disordered" evidence="10">
    <location>
        <begin position="936"/>
        <end position="974"/>
    </location>
</feature>
<evidence type="ECO:0000256" key="8">
    <source>
        <dbReference type="ARBA" id="ARBA00023012"/>
    </source>
</evidence>
<evidence type="ECO:0000313" key="15">
    <source>
        <dbReference type="Proteomes" id="UP001596956"/>
    </source>
</evidence>
<keyword evidence="5 11" id="KW-0812">Transmembrane</keyword>
<keyword evidence="6" id="KW-0418">Kinase</keyword>
<sequence>GDAGPGVAEETAQFVFERFYRGGSPSQRPGSGLGLPIVRAVMRGHGGDAFFDSSPEGGTTVRLEFPPLEEAGGAGAGAGAVAPEDSTAPAGPGGPAGSPGPARRRDDDLPAGGGLSSDSHAPRHAASSGAGGVAPDDQTGTRGRGSMARLLYRLGGFAFRRRRLMVAAWLVVLVAAVAAAVQLRTPMDDAFSIPGTESDQATELMETRFDGRGGTVTAVLRAPDGADVVDDRDYADAVRDTAAELEGVDGVESVDTPHGALSDARAQYREGIADAEEEALESAREKVEEQIPPGTPNRDQLLSEQLPAAEQQALDKVEQESPEFDQGEVVDRIPLFSEDRTTALLNVQLSRPADSVGQETVDAVLETGDGARDAGMDVEFSGQALSMSTPEVGSGEAVGVVAALVILAVNFGAVVAAGLPIVVALLGVGLGMALLYAATGFVELNSTAPILAMMLGIAVGIDYVLFVLSRHRKQVAEGMEPAESAARSIGTAGSAVVFAGATVVIALAGLSVVGIPFLTMMGAAAMVTVSIAVLLAITLLPALLGFVGHRVAAGRLPVLGRRADAAMRAQRPMSTRWVRTVTRHPLVAVPAVLAVLIVALVPVRDLHLGLPTDATAATDTTQRQAYEIISEEFGPGHAAKLAVVADLTGLSETPAAADGVAERLEKVEGVEEVLPPQLNDAEDTAIIAVVPETGPSDYATEDLLHDVRGLSEEIDEDIGARIAVAGATATAIDVSESLADSLPVFVTVVIGLALLLMAVVFRSIVVPLKAALGFVLSAGAALGLTVAVFQWGYGAELLGVEPSPTLLAFMPTLLIGILFGLAMDYEVFLVSRMREDYVHSGDAQEAVATGFRQGARVVTAAAAIMVIVFTSFVFGDNEMVKPIAFVLAAGVLFDAFLVRMTLVPAVMALFGRAAWWLPKWLDAVLPDVDIEGERLGAVRSAPTAGEGTAEEADTGAPERQGAATGGPEEGADPL</sequence>
<dbReference type="PRINTS" id="PR00344">
    <property type="entry name" value="BCTRLSENSOR"/>
</dbReference>
<evidence type="ECO:0000256" key="7">
    <source>
        <dbReference type="ARBA" id="ARBA00022989"/>
    </source>
</evidence>
<feature type="non-terminal residue" evidence="14">
    <location>
        <position position="974"/>
    </location>
</feature>
<dbReference type="InterPro" id="IPR050545">
    <property type="entry name" value="Mycobact_MmpL"/>
</dbReference>
<reference evidence="15" key="1">
    <citation type="journal article" date="2019" name="Int. J. Syst. Evol. Microbiol.">
        <title>The Global Catalogue of Microorganisms (GCM) 10K type strain sequencing project: providing services to taxonomists for standard genome sequencing and annotation.</title>
        <authorList>
            <consortium name="The Broad Institute Genomics Platform"/>
            <consortium name="The Broad Institute Genome Sequencing Center for Infectious Disease"/>
            <person name="Wu L."/>
            <person name="Ma J."/>
        </authorList>
    </citation>
    <scope>NUCLEOTIDE SEQUENCE [LARGE SCALE GENOMIC DNA]</scope>
    <source>
        <strain evidence="15">CCUG 63369</strain>
    </source>
</reference>
<gene>
    <name evidence="14" type="ORF">ACFQZU_14515</name>
</gene>
<feature type="transmembrane region" description="Helical" evidence="11">
    <location>
        <begin position="489"/>
        <end position="517"/>
    </location>
</feature>
<keyword evidence="4" id="KW-1003">Cell membrane</keyword>
<evidence type="ECO:0000259" key="13">
    <source>
        <dbReference type="PROSITE" id="PS50156"/>
    </source>
</evidence>
<dbReference type="PROSITE" id="PS50156">
    <property type="entry name" value="SSD"/>
    <property type="match status" value="1"/>
</dbReference>
<feature type="region of interest" description="Disordered" evidence="10">
    <location>
        <begin position="277"/>
        <end position="300"/>
    </location>
</feature>
<dbReference type="InterPro" id="IPR036890">
    <property type="entry name" value="HATPase_C_sf"/>
</dbReference>
<dbReference type="SUPFAM" id="SSF55874">
    <property type="entry name" value="ATPase domain of HSP90 chaperone/DNA topoisomerase II/histidine kinase"/>
    <property type="match status" value="1"/>
</dbReference>
<evidence type="ECO:0000256" key="10">
    <source>
        <dbReference type="SAM" id="MobiDB-lite"/>
    </source>
</evidence>
<keyword evidence="7 11" id="KW-1133">Transmembrane helix</keyword>
<evidence type="ECO:0000256" key="9">
    <source>
        <dbReference type="ARBA" id="ARBA00023136"/>
    </source>
</evidence>
<dbReference type="PANTHER" id="PTHR33406">
    <property type="entry name" value="MEMBRANE PROTEIN MJ1562-RELATED"/>
    <property type="match status" value="1"/>
</dbReference>
<evidence type="ECO:0000256" key="6">
    <source>
        <dbReference type="ARBA" id="ARBA00022777"/>
    </source>
</evidence>
<evidence type="ECO:0000313" key="14">
    <source>
        <dbReference type="EMBL" id="MFD0802522.1"/>
    </source>
</evidence>
<evidence type="ECO:0000256" key="1">
    <source>
        <dbReference type="ARBA" id="ARBA00000085"/>
    </source>
</evidence>
<comment type="catalytic activity">
    <reaction evidence="1">
        <text>ATP + protein L-histidine = ADP + protein N-phospho-L-histidine.</text>
        <dbReference type="EC" id="2.7.13.3"/>
    </reaction>
</comment>
<keyword evidence="9 11" id="KW-0472">Membrane</keyword>
<feature type="transmembrane region" description="Helical" evidence="11">
    <location>
        <begin position="772"/>
        <end position="793"/>
    </location>
</feature>
<dbReference type="Proteomes" id="UP001596956">
    <property type="component" value="Unassembled WGS sequence"/>
</dbReference>
<dbReference type="Pfam" id="PF03176">
    <property type="entry name" value="MMPL"/>
    <property type="match status" value="2"/>
</dbReference>
<dbReference type="CDD" id="cd00075">
    <property type="entry name" value="HATPase"/>
    <property type="match status" value="1"/>
</dbReference>
<feature type="domain" description="SSD" evidence="13">
    <location>
        <begin position="414"/>
        <end position="546"/>
    </location>
</feature>
<keyword evidence="15" id="KW-1185">Reference proteome</keyword>
<feature type="transmembrane region" description="Helical" evidence="11">
    <location>
        <begin position="164"/>
        <end position="183"/>
    </location>
</feature>
<dbReference type="EMBL" id="JBHTHR010000499">
    <property type="protein sequence ID" value="MFD0802522.1"/>
    <property type="molecule type" value="Genomic_DNA"/>
</dbReference>
<dbReference type="InterPro" id="IPR005467">
    <property type="entry name" value="His_kinase_dom"/>
</dbReference>
<dbReference type="EC" id="2.7.13.3" evidence="3"/>
<comment type="caution">
    <text evidence="14">The sequence shown here is derived from an EMBL/GenBank/DDBJ whole genome shotgun (WGS) entry which is preliminary data.</text>
</comment>
<feature type="transmembrane region" description="Helical" evidence="11">
    <location>
        <begin position="857"/>
        <end position="874"/>
    </location>
</feature>
<evidence type="ECO:0000256" key="11">
    <source>
        <dbReference type="SAM" id="Phobius"/>
    </source>
</evidence>
<dbReference type="SUPFAM" id="SSF82866">
    <property type="entry name" value="Multidrug efflux transporter AcrB transmembrane domain"/>
    <property type="match status" value="2"/>
</dbReference>